<evidence type="ECO:0000313" key="2">
    <source>
        <dbReference type="EMBL" id="OXA44380.1"/>
    </source>
</evidence>
<keyword evidence="1" id="KW-1133">Transmembrane helix</keyword>
<dbReference type="EMBL" id="LNIX01000019">
    <property type="protein sequence ID" value="OXA44380.1"/>
    <property type="molecule type" value="Genomic_DNA"/>
</dbReference>
<proteinExistence type="predicted"/>
<organism evidence="2 3">
    <name type="scientific">Folsomia candida</name>
    <name type="common">Springtail</name>
    <dbReference type="NCBI Taxonomy" id="158441"/>
    <lineage>
        <taxon>Eukaryota</taxon>
        <taxon>Metazoa</taxon>
        <taxon>Ecdysozoa</taxon>
        <taxon>Arthropoda</taxon>
        <taxon>Hexapoda</taxon>
        <taxon>Collembola</taxon>
        <taxon>Entomobryomorpha</taxon>
        <taxon>Isotomoidea</taxon>
        <taxon>Isotomidae</taxon>
        <taxon>Proisotominae</taxon>
        <taxon>Folsomia</taxon>
    </lineage>
</organism>
<keyword evidence="3" id="KW-1185">Reference proteome</keyword>
<protein>
    <submittedName>
        <fullName evidence="2">Uncharacterized protein</fullName>
    </submittedName>
</protein>
<feature type="transmembrane region" description="Helical" evidence="1">
    <location>
        <begin position="191"/>
        <end position="215"/>
    </location>
</feature>
<dbReference type="Proteomes" id="UP000198287">
    <property type="component" value="Unassembled WGS sequence"/>
</dbReference>
<evidence type="ECO:0000313" key="3">
    <source>
        <dbReference type="Proteomes" id="UP000198287"/>
    </source>
</evidence>
<keyword evidence="1" id="KW-0472">Membrane</keyword>
<feature type="transmembrane region" description="Helical" evidence="1">
    <location>
        <begin position="46"/>
        <end position="66"/>
    </location>
</feature>
<feature type="transmembrane region" description="Helical" evidence="1">
    <location>
        <begin position="249"/>
        <end position="273"/>
    </location>
</feature>
<evidence type="ECO:0000256" key="1">
    <source>
        <dbReference type="SAM" id="Phobius"/>
    </source>
</evidence>
<reference evidence="2 3" key="1">
    <citation type="submission" date="2015-12" db="EMBL/GenBank/DDBJ databases">
        <title>The genome of Folsomia candida.</title>
        <authorList>
            <person name="Faddeeva A."/>
            <person name="Derks M.F."/>
            <person name="Anvar Y."/>
            <person name="Smit S."/>
            <person name="Van Straalen N."/>
            <person name="Roelofs D."/>
        </authorList>
    </citation>
    <scope>NUCLEOTIDE SEQUENCE [LARGE SCALE GENOMIC DNA]</scope>
    <source>
        <strain evidence="2 3">VU population</strain>
        <tissue evidence="2">Whole body</tissue>
    </source>
</reference>
<accession>A0A226DGV2</accession>
<name>A0A226DGV2_FOLCA</name>
<keyword evidence="1" id="KW-0812">Transmembrane</keyword>
<feature type="transmembrane region" description="Helical" evidence="1">
    <location>
        <begin position="125"/>
        <end position="144"/>
    </location>
</feature>
<gene>
    <name evidence="2" type="ORF">Fcan01_21023</name>
</gene>
<comment type="caution">
    <text evidence="2">The sequence shown here is derived from an EMBL/GenBank/DDBJ whole genome shotgun (WGS) entry which is preliminary data.</text>
</comment>
<feature type="transmembrane region" description="Helical" evidence="1">
    <location>
        <begin position="86"/>
        <end position="105"/>
    </location>
</feature>
<sequence>MEEPPSFHWYLKIIQFTCTTKMIPFNWNPKTRRFLPAGRRKLREKFLIKFVEVVLFSFTIFSFFRLLANIGKDRTEFPLFMKVVNISWLIASVVITIVSVQNNILRNDVMEYGNTLMAKLTKNGIAQDVNTLWTAIFLLVLNPVPHALVASHSPCAPNLLSSIVLDCRAINDRVLDGEIITKVLLAVWESYFMSIIFFVAFVEWSFVYLGVSLMTQELDSIREKKIQFTDSVDTFVAIKRIMHLLNCALHPYLAIFSILILAICSVLLFGTIRLWDEDILAITVFPFCAVRCGFETFSQIMIGGKVKCASGNLLHFWAMDPVLVKEKWARKAFKCWAKSGVKVKAGDFYAFSRHKTADSIHDFIAETLDFLVTFY</sequence>
<dbReference type="AlphaFoldDB" id="A0A226DGV2"/>